<proteinExistence type="predicted"/>
<keyword evidence="5" id="KW-1185">Reference proteome</keyword>
<dbReference type="PANTHER" id="PTHR11036">
    <property type="entry name" value="SEMAPHORIN"/>
    <property type="match status" value="1"/>
</dbReference>
<dbReference type="Gene3D" id="3.30.1680.10">
    <property type="entry name" value="ligand-binding face of the semaphorins, domain 2"/>
    <property type="match status" value="1"/>
</dbReference>
<dbReference type="GO" id="GO:0030215">
    <property type="term" value="F:semaphorin receptor binding"/>
    <property type="evidence" value="ECO:0007669"/>
    <property type="project" value="InterPro"/>
</dbReference>
<comment type="caution">
    <text evidence="1">Lacks conserved residue(s) required for the propagation of feature annotation.</text>
</comment>
<dbReference type="GeneID" id="119740695"/>
<accession>A0A914B853</accession>
<dbReference type="InterPro" id="IPR015943">
    <property type="entry name" value="WD40/YVTN_repeat-like_dom_sf"/>
</dbReference>
<evidence type="ECO:0000259" key="3">
    <source>
        <dbReference type="PROSITE" id="PS51004"/>
    </source>
</evidence>
<evidence type="ECO:0000313" key="4">
    <source>
        <dbReference type="EnsemblMetazoa" id="XP_038072000.1"/>
    </source>
</evidence>
<dbReference type="Proteomes" id="UP000887568">
    <property type="component" value="Unplaced"/>
</dbReference>
<dbReference type="Pfam" id="PF01403">
    <property type="entry name" value="Sema"/>
    <property type="match status" value="1"/>
</dbReference>
<evidence type="ECO:0000256" key="1">
    <source>
        <dbReference type="PROSITE-ProRule" id="PRU00352"/>
    </source>
</evidence>
<evidence type="ECO:0000256" key="2">
    <source>
        <dbReference type="SAM" id="SignalP"/>
    </source>
</evidence>
<dbReference type="GO" id="GO:0007411">
    <property type="term" value="P:axon guidance"/>
    <property type="evidence" value="ECO:0007669"/>
    <property type="project" value="TreeGrafter"/>
</dbReference>
<dbReference type="Gene3D" id="2.130.10.10">
    <property type="entry name" value="YVTN repeat-like/Quinoprotein amine dehydrogenase"/>
    <property type="match status" value="1"/>
</dbReference>
<reference evidence="4" key="1">
    <citation type="submission" date="2022-11" db="UniProtKB">
        <authorList>
            <consortium name="EnsemblMetazoa"/>
        </authorList>
    </citation>
    <scope>IDENTIFICATION</scope>
</reference>
<dbReference type="GO" id="GO:0005886">
    <property type="term" value="C:plasma membrane"/>
    <property type="evidence" value="ECO:0007669"/>
    <property type="project" value="TreeGrafter"/>
</dbReference>
<organism evidence="4 5">
    <name type="scientific">Patiria miniata</name>
    <name type="common">Bat star</name>
    <name type="synonym">Asterina miniata</name>
    <dbReference type="NCBI Taxonomy" id="46514"/>
    <lineage>
        <taxon>Eukaryota</taxon>
        <taxon>Metazoa</taxon>
        <taxon>Echinodermata</taxon>
        <taxon>Eleutherozoa</taxon>
        <taxon>Asterozoa</taxon>
        <taxon>Asteroidea</taxon>
        <taxon>Valvatacea</taxon>
        <taxon>Valvatida</taxon>
        <taxon>Asterinidae</taxon>
        <taxon>Patiria</taxon>
    </lineage>
</organism>
<feature type="domain" description="Sema" evidence="3">
    <location>
        <begin position="39"/>
        <end position="483"/>
    </location>
</feature>
<dbReference type="AlphaFoldDB" id="A0A914B853"/>
<dbReference type="RefSeq" id="XP_038072000.1">
    <property type="nucleotide sequence ID" value="XM_038216072.1"/>
</dbReference>
<evidence type="ECO:0000313" key="5">
    <source>
        <dbReference type="Proteomes" id="UP000887568"/>
    </source>
</evidence>
<dbReference type="OrthoDB" id="9988752at2759"/>
<dbReference type="SUPFAM" id="SSF101912">
    <property type="entry name" value="Sema domain"/>
    <property type="match status" value="1"/>
</dbReference>
<dbReference type="SMART" id="SM00630">
    <property type="entry name" value="Sema"/>
    <property type="match status" value="1"/>
</dbReference>
<sequence>MSTARCVSWLVLGILLVCLVPACYSQNEEVLRKIQRPYPKSFNWKDVSGSIMTHGPNASVIDGKYYRTLELINDQLFVGGKAQLFSVNPANLEMLNNVSIPTNGGYSCHDHCDNYIRVIQPLPNGALLECGTNNRNPYCQQRSIGDLFVGTNLEFSAGSLYRPAIVKSVLQNDSSQNVVGVEVQLRTKDDESVLSTHGERPHPQFVGDPISYNGRVYFFFREIAVEFISESLVFSRVAVVCQNDTGGGPFSELNEHNIVTFVKARLTCSIDGAIPYHYNEIQDIYQSTDDTNVVFAIFATRAPVVASSAVCAYRLDEIEALFLNTENKFTFQENDGEIWKDVVTDPITPRLVTCQNTDSVDFIRARDILERGQIMSVSAENKLHYETPGGAQSNPLLVIDGERFSQIVVDENVVNSIDVMFIGTENGTVLKAYLNANRSVAKVVEEISLNTDGRKTPVLTMLLSDSDQAVFVGTDIGVYKVPFQHCQDFASRVDCLVIEDPYCSWNGSSCVNSDEGEQDLETGADNTVAPSITVHRAPKSQKRYLNINDRPINLYLFAETPTGQNLRVVNNEVPCPPCASLPYAEYRAASAGKEFLSLVINGSNSMETMNCSCTVALAVDGGYTESFNFTLTTDDSNEAQVNELEDSDEIRRYQSKLQDWKNKVGESCGLDDVQSCQARP</sequence>
<dbReference type="InterPro" id="IPR027231">
    <property type="entry name" value="Semaphorin"/>
</dbReference>
<dbReference type="PANTHER" id="PTHR11036:SF127">
    <property type="entry name" value="SEMAPHORIN-1A"/>
    <property type="match status" value="1"/>
</dbReference>
<dbReference type="GO" id="GO:0071526">
    <property type="term" value="P:semaphorin-plexin signaling pathway"/>
    <property type="evidence" value="ECO:0007669"/>
    <property type="project" value="TreeGrafter"/>
</dbReference>
<dbReference type="InterPro" id="IPR001627">
    <property type="entry name" value="Semap_dom"/>
</dbReference>
<protein>
    <recommendedName>
        <fullName evidence="3">Sema domain-containing protein</fullName>
    </recommendedName>
</protein>
<dbReference type="SUPFAM" id="SSF103575">
    <property type="entry name" value="Plexin repeat"/>
    <property type="match status" value="1"/>
</dbReference>
<feature type="signal peptide" evidence="2">
    <location>
        <begin position="1"/>
        <end position="25"/>
    </location>
</feature>
<name>A0A914B853_PATMI</name>
<dbReference type="GO" id="GO:0045499">
    <property type="term" value="F:chemorepellent activity"/>
    <property type="evidence" value="ECO:0007669"/>
    <property type="project" value="TreeGrafter"/>
</dbReference>
<dbReference type="GO" id="GO:0030335">
    <property type="term" value="P:positive regulation of cell migration"/>
    <property type="evidence" value="ECO:0007669"/>
    <property type="project" value="TreeGrafter"/>
</dbReference>
<feature type="chain" id="PRO_5037173256" description="Sema domain-containing protein" evidence="2">
    <location>
        <begin position="26"/>
        <end position="680"/>
    </location>
</feature>
<dbReference type="OMA" id="NSMETMN"/>
<dbReference type="EnsemblMetazoa" id="XM_038216072.1">
    <property type="protein sequence ID" value="XP_038072000.1"/>
    <property type="gene ID" value="LOC119740695"/>
</dbReference>
<dbReference type="PROSITE" id="PS51004">
    <property type="entry name" value="SEMA"/>
    <property type="match status" value="1"/>
</dbReference>
<keyword evidence="2" id="KW-0732">Signal</keyword>
<dbReference type="InterPro" id="IPR036352">
    <property type="entry name" value="Semap_dom_sf"/>
</dbReference>